<sequence length="262" mass="29993">MATALAVVILGIVLLSTVHATLRNNSPFESPMSNGARALLKWLRKGRKVTTRAPEHGTNASGGGGSEKADVKDADHVEALITWESSEKEEKDIKALKTYARLVLNTNDADVLERAIPSFEFQRWIMAGDALFPVFTTLRARFLATDTSFRVKETVHKQLAYMKDWAGWRNEHGRWNVELKSANMFTRWCGAQFAALVRQSHHYHREFFPLWVFLTSLEEDNQDIRYESLSYEEWMARIFGTYDQNGELGDRKDIFKSVVQSM</sequence>
<name>A0A165WRJ5_9AGAM</name>
<evidence type="ECO:0000256" key="1">
    <source>
        <dbReference type="SAM" id="MobiDB-lite"/>
    </source>
</evidence>
<evidence type="ECO:0000313" key="4">
    <source>
        <dbReference type="Proteomes" id="UP000076798"/>
    </source>
</evidence>
<evidence type="ECO:0000313" key="3">
    <source>
        <dbReference type="EMBL" id="KZT31453.1"/>
    </source>
</evidence>
<feature type="signal peptide" evidence="2">
    <location>
        <begin position="1"/>
        <end position="20"/>
    </location>
</feature>
<keyword evidence="4" id="KW-1185">Reference proteome</keyword>
<keyword evidence="2" id="KW-0732">Signal</keyword>
<dbReference type="Proteomes" id="UP000076798">
    <property type="component" value="Unassembled WGS sequence"/>
</dbReference>
<protein>
    <submittedName>
        <fullName evidence="3">Uncharacterized protein</fullName>
    </submittedName>
</protein>
<reference evidence="3 4" key="1">
    <citation type="journal article" date="2016" name="Mol. Biol. Evol.">
        <title>Comparative Genomics of Early-Diverging Mushroom-Forming Fungi Provides Insights into the Origins of Lignocellulose Decay Capabilities.</title>
        <authorList>
            <person name="Nagy L.G."/>
            <person name="Riley R."/>
            <person name="Tritt A."/>
            <person name="Adam C."/>
            <person name="Daum C."/>
            <person name="Floudas D."/>
            <person name="Sun H."/>
            <person name="Yadav J.S."/>
            <person name="Pangilinan J."/>
            <person name="Larsson K.H."/>
            <person name="Matsuura K."/>
            <person name="Barry K."/>
            <person name="Labutti K."/>
            <person name="Kuo R."/>
            <person name="Ohm R.A."/>
            <person name="Bhattacharya S.S."/>
            <person name="Shirouzu T."/>
            <person name="Yoshinaga Y."/>
            <person name="Martin F.M."/>
            <person name="Grigoriev I.V."/>
            <person name="Hibbett D.S."/>
        </authorList>
    </citation>
    <scope>NUCLEOTIDE SEQUENCE [LARGE SCALE GENOMIC DNA]</scope>
    <source>
        <strain evidence="3 4">HHB10207 ss-3</strain>
    </source>
</reference>
<proteinExistence type="predicted"/>
<evidence type="ECO:0000256" key="2">
    <source>
        <dbReference type="SAM" id="SignalP"/>
    </source>
</evidence>
<organism evidence="3 4">
    <name type="scientific">Sistotremastrum suecicum HHB10207 ss-3</name>
    <dbReference type="NCBI Taxonomy" id="1314776"/>
    <lineage>
        <taxon>Eukaryota</taxon>
        <taxon>Fungi</taxon>
        <taxon>Dikarya</taxon>
        <taxon>Basidiomycota</taxon>
        <taxon>Agaricomycotina</taxon>
        <taxon>Agaricomycetes</taxon>
        <taxon>Sistotremastrales</taxon>
        <taxon>Sistotremastraceae</taxon>
        <taxon>Sistotremastrum</taxon>
    </lineage>
</organism>
<feature type="region of interest" description="Disordered" evidence="1">
    <location>
        <begin position="49"/>
        <end position="69"/>
    </location>
</feature>
<dbReference type="AlphaFoldDB" id="A0A165WRJ5"/>
<dbReference type="EMBL" id="KV428575">
    <property type="protein sequence ID" value="KZT31453.1"/>
    <property type="molecule type" value="Genomic_DNA"/>
</dbReference>
<accession>A0A165WRJ5</accession>
<feature type="chain" id="PRO_5007868559" evidence="2">
    <location>
        <begin position="21"/>
        <end position="262"/>
    </location>
</feature>
<dbReference type="STRING" id="1314776.A0A165WRJ5"/>
<gene>
    <name evidence="3" type="ORF">SISSUDRAFT_1067744</name>
</gene>